<name>A0A077ZRH8_STYLE</name>
<feature type="compositionally biased region" description="Polar residues" evidence="15">
    <location>
        <begin position="1102"/>
        <end position="1111"/>
    </location>
</feature>
<comment type="catalytic activity">
    <reaction evidence="13">
        <text>L-tyrosyl-[protein] + ATP = O-phospho-L-tyrosyl-[protein] + ADP + H(+)</text>
        <dbReference type="Rhea" id="RHEA:10596"/>
        <dbReference type="Rhea" id="RHEA-COMP:10136"/>
        <dbReference type="Rhea" id="RHEA-COMP:20101"/>
        <dbReference type="ChEBI" id="CHEBI:15378"/>
        <dbReference type="ChEBI" id="CHEBI:30616"/>
        <dbReference type="ChEBI" id="CHEBI:46858"/>
        <dbReference type="ChEBI" id="CHEBI:61978"/>
        <dbReference type="ChEBI" id="CHEBI:456216"/>
        <dbReference type="EC" id="2.7.12.1"/>
    </reaction>
</comment>
<dbReference type="InterPro" id="IPR011009">
    <property type="entry name" value="Kinase-like_dom_sf"/>
</dbReference>
<dbReference type="FunFam" id="2.30.30.30:FF:000014">
    <property type="entry name" value="60S ribosomal protein L6"/>
    <property type="match status" value="1"/>
</dbReference>
<dbReference type="GO" id="GO:0005840">
    <property type="term" value="C:ribosome"/>
    <property type="evidence" value="ECO:0007669"/>
    <property type="project" value="UniProtKB-KW"/>
</dbReference>
<comment type="catalytic activity">
    <reaction evidence="12">
        <text>L-threonyl-[protein] + ATP = O-phospho-L-threonyl-[protein] + ADP + H(+)</text>
        <dbReference type="Rhea" id="RHEA:46608"/>
        <dbReference type="Rhea" id="RHEA-COMP:11060"/>
        <dbReference type="Rhea" id="RHEA-COMP:11605"/>
        <dbReference type="ChEBI" id="CHEBI:15378"/>
        <dbReference type="ChEBI" id="CHEBI:30013"/>
        <dbReference type="ChEBI" id="CHEBI:30616"/>
        <dbReference type="ChEBI" id="CHEBI:61977"/>
        <dbReference type="ChEBI" id="CHEBI:456216"/>
        <dbReference type="EC" id="2.7.12.1"/>
    </reaction>
</comment>
<evidence type="ECO:0000313" key="17">
    <source>
        <dbReference type="EMBL" id="CDW71940.1"/>
    </source>
</evidence>
<keyword evidence="18" id="KW-1185">Reference proteome</keyword>
<dbReference type="InterPro" id="IPR008271">
    <property type="entry name" value="Ser/Thr_kinase_AS"/>
</dbReference>
<dbReference type="GO" id="GO:0005524">
    <property type="term" value="F:ATP binding"/>
    <property type="evidence" value="ECO:0007669"/>
    <property type="project" value="UniProtKB-UniRule"/>
</dbReference>
<dbReference type="GO" id="GO:0004674">
    <property type="term" value="F:protein serine/threonine kinase activity"/>
    <property type="evidence" value="ECO:0007669"/>
    <property type="project" value="UniProtKB-KW"/>
</dbReference>
<comment type="similarity">
    <text evidence="1">Belongs to the protein kinase superfamily. CMGC Ser/Thr protein kinase family. MNB/DYRK subfamily.</text>
</comment>
<sequence>MVEQYKFQARKAFSSAQTKAVLANQLPDKIKGFSKMLFHRQNILSIKNEQRNLMNKLPLTKVNPSFDQSPRDYQTTNSEQKLSSRANNHNGGGGSSTIQSQRKNVPVLTNNGKNTHHLAFRRHQVMDITDDANTNSYNKLTIQNEGDGSSIEALENKDGYNNHSQPPPAYNIFYHTNQDSNRKQNLIGENSVSSTREKIQNQFFKVKKTNGIGNLPAENSQTNNSGINPINESHSTSNNNLNTILTGMSNRLNNTNNLNATGGNMSEASQSQTRYGITQLLKSLNSTTQSNDLQASLHATNQSLKESKLFKINQSKKKLDTARKSRIQQLQQDQGANTTASILIANNNSISQQPPEVRNNNQPPLLSAIAQKKRSFIVPKVKVDNSGQIVQQQFNPVIQTPQNKVSARENTNRNTAQTTANISQQLLQNVYMSSNSKRLSHPPEEVSTTSNDQSSQPQKYIKRGQILRMMKQKQQETASQNQSIPLDSSLERQQQNQNSLNRVESKKDLGTMNKEGGQSNQLIQKSQHFVKEELIIHENINDSSCTPKDHSFAIQNDQPKYQQKNTEQMKKELDEKSDQQTQIQLIIIKDGDNEDLIHEDVLQPQQVIDALKKQETFNDSQAQTRTQTLNIQKTAPQSTEAKPKLNQRHYNHSQNTIKSPQFPMKPGKALKLFMKQLTDYEMGEILDYQEIYYLGLNAKKVQGSPRNEHNCGYDDEKGDYKIIINDHIGYRYEVISFIGKGSFGTALKCFDHKNKEEVALKIVKNKKKYQYQAGIELKILNFLKENDQDDIMNVIHMKDYVIFRKHLCISFELLSMNLFEFLKINDFNGFDHNLIRRFAIQLLYALKYLKEFQIIHCDLKPENILLKEANKSGIKIIDFGSSTFIDERVYTYIQSRFYRAPEIMLGIPYTCAIDMWSFGCIMAELYIGYPIFPGESENDQMSRIIEMVNIPSREVYEVSQRRSKFFNENTKGDYEPIMLPNSRGKLRIPGGKPLSLLIGDEDPDFLDFVEKCLEWNPETRMSPDDALRHIWVLKGLPPQVLIHHQRMHNITTPELPDAVRLARDKFFLEATIQNDNASQLAGRETQQTQQSSNSKTIQSSTAKNKNQQQKTETLKSLERAQIKNQLTQINHNKQHQNQIVQPKNNALVLHSKLNPQDNTNISKVKDESKYASQITLTSNNDTSGNQNKQKRGLRAEMVKKFSWYPAEDEKKHQKKTKPKGTKLRRGLVPGSVLIVLSGRFRGKRVVFLKQLTSGLLLVTGPYKVNGVPLKRVNQAYTITTSTKVNLNGVDVSKVDDALFKREKKSKKQGEDKFFAESGKKKEVSAGRLEAQKSVDTAILKNIKESKEPLLRKYLNARFSLGNNDKVHELHF</sequence>
<evidence type="ECO:0000259" key="16">
    <source>
        <dbReference type="PROSITE" id="PS50011"/>
    </source>
</evidence>
<dbReference type="InParanoid" id="A0A077ZRH8"/>
<dbReference type="Pfam" id="PF00069">
    <property type="entry name" value="Pkinase"/>
    <property type="match status" value="1"/>
</dbReference>
<feature type="domain" description="Protein kinase" evidence="16">
    <location>
        <begin position="732"/>
        <end position="1032"/>
    </location>
</feature>
<feature type="compositionally biased region" description="Polar residues" evidence="15">
    <location>
        <begin position="475"/>
        <end position="502"/>
    </location>
</feature>
<dbReference type="InterPro" id="IPR014722">
    <property type="entry name" value="Rib_uL2_dom2"/>
</dbReference>
<dbReference type="Gene3D" id="2.30.30.30">
    <property type="match status" value="1"/>
</dbReference>
<dbReference type="Gene3D" id="3.30.10.30">
    <property type="entry name" value="DYRK"/>
    <property type="match status" value="1"/>
</dbReference>
<keyword evidence="10" id="KW-0687">Ribonucleoprotein</keyword>
<gene>
    <name evidence="17" type="primary">Contig4920.g5267</name>
    <name evidence="17" type="ORF">STYLEM_891</name>
</gene>
<dbReference type="EMBL" id="CCKQ01000839">
    <property type="protein sequence ID" value="CDW71940.1"/>
    <property type="molecule type" value="Genomic_DNA"/>
</dbReference>
<evidence type="ECO:0000256" key="13">
    <source>
        <dbReference type="ARBA" id="ARBA00051680"/>
    </source>
</evidence>
<proteinExistence type="inferred from homology"/>
<dbReference type="Proteomes" id="UP000039865">
    <property type="component" value="Unassembled WGS sequence"/>
</dbReference>
<dbReference type="OrthoDB" id="2436667at2759"/>
<dbReference type="InterPro" id="IPR050494">
    <property type="entry name" value="Ser_Thr_dual-spec_kinase"/>
</dbReference>
<feature type="region of interest" description="Disordered" evidence="15">
    <location>
        <begin position="1204"/>
        <end position="1223"/>
    </location>
</feature>
<evidence type="ECO:0000256" key="12">
    <source>
        <dbReference type="ARBA" id="ARBA00049308"/>
    </source>
</evidence>
<keyword evidence="4" id="KW-0723">Serine/threonine-protein kinase</keyword>
<dbReference type="GO" id="GO:0003735">
    <property type="term" value="F:structural constituent of ribosome"/>
    <property type="evidence" value="ECO:0007669"/>
    <property type="project" value="InterPro"/>
</dbReference>
<feature type="compositionally biased region" description="Polar residues" evidence="15">
    <location>
        <begin position="446"/>
        <end position="458"/>
    </location>
</feature>
<evidence type="ECO:0000256" key="11">
    <source>
        <dbReference type="ARBA" id="ARBA00049003"/>
    </source>
</evidence>
<dbReference type="InterPro" id="IPR042521">
    <property type="entry name" value="DYRK"/>
</dbReference>
<dbReference type="CDD" id="cd14210">
    <property type="entry name" value="PKc_DYRK"/>
    <property type="match status" value="1"/>
</dbReference>
<keyword evidence="9" id="KW-0689">Ribosomal protein</keyword>
<dbReference type="PROSITE" id="PS00108">
    <property type="entry name" value="PROTEIN_KINASE_ST"/>
    <property type="match status" value="1"/>
</dbReference>
<dbReference type="CDD" id="cd13156">
    <property type="entry name" value="KOW_RPL6"/>
    <property type="match status" value="1"/>
</dbReference>
<dbReference type="PANTHER" id="PTHR24058">
    <property type="entry name" value="DUAL SPECIFICITY PROTEIN KINASE"/>
    <property type="match status" value="1"/>
</dbReference>
<evidence type="ECO:0000256" key="15">
    <source>
        <dbReference type="SAM" id="MobiDB-lite"/>
    </source>
</evidence>
<dbReference type="InterPro" id="IPR000915">
    <property type="entry name" value="60S_ribosomal_eL6"/>
</dbReference>
<keyword evidence="6 14" id="KW-0547">Nucleotide-binding</keyword>
<keyword evidence="8 14" id="KW-0067">ATP-binding</keyword>
<comment type="similarity">
    <text evidence="2">Belongs to the eukaryotic ribosomal protein eL6 family.</text>
</comment>
<feature type="binding site" evidence="14">
    <location>
        <position position="761"/>
    </location>
    <ligand>
        <name>ATP</name>
        <dbReference type="ChEBI" id="CHEBI:30616"/>
    </ligand>
</feature>
<feature type="compositionally biased region" description="Low complexity" evidence="15">
    <location>
        <begin position="1085"/>
        <end position="1101"/>
    </location>
</feature>
<dbReference type="PANTHER" id="PTHR24058:SF22">
    <property type="entry name" value="DUAL SPECIFICITY TYROSINE-PHOSPHORYLATION-REGULATED KINASE 4"/>
    <property type="match status" value="1"/>
</dbReference>
<evidence type="ECO:0000256" key="6">
    <source>
        <dbReference type="ARBA" id="ARBA00022741"/>
    </source>
</evidence>
<dbReference type="PROSITE" id="PS50011">
    <property type="entry name" value="PROTEIN_KINASE_DOM"/>
    <property type="match status" value="1"/>
</dbReference>
<protein>
    <recommendedName>
        <fullName evidence="3">dual-specificity kinase</fullName>
        <ecNumber evidence="3">2.7.12.1</ecNumber>
    </recommendedName>
</protein>
<feature type="region of interest" description="Disordered" evidence="15">
    <location>
        <begin position="435"/>
        <end position="521"/>
    </location>
</feature>
<dbReference type="SUPFAM" id="SSF56112">
    <property type="entry name" value="Protein kinase-like (PK-like)"/>
    <property type="match status" value="1"/>
</dbReference>
<evidence type="ECO:0000256" key="2">
    <source>
        <dbReference type="ARBA" id="ARBA00010592"/>
    </source>
</evidence>
<dbReference type="InterPro" id="IPR008991">
    <property type="entry name" value="Translation_prot_SH3-like_sf"/>
</dbReference>
<dbReference type="InterPro" id="IPR041997">
    <property type="entry name" value="Ribosomal_eL6_KOW"/>
</dbReference>
<dbReference type="GO" id="GO:0005737">
    <property type="term" value="C:cytoplasm"/>
    <property type="evidence" value="ECO:0007669"/>
    <property type="project" value="TreeGrafter"/>
</dbReference>
<dbReference type="SMART" id="SM00220">
    <property type="entry name" value="S_TKc"/>
    <property type="match status" value="1"/>
</dbReference>
<dbReference type="Gene3D" id="1.10.510.10">
    <property type="entry name" value="Transferase(Phosphotransferase) domain 1"/>
    <property type="match status" value="1"/>
</dbReference>
<dbReference type="PROSITE" id="PS00107">
    <property type="entry name" value="PROTEIN_KINASE_ATP"/>
    <property type="match status" value="1"/>
</dbReference>
<dbReference type="GO" id="GO:0004712">
    <property type="term" value="F:protein serine/threonine/tyrosine kinase activity"/>
    <property type="evidence" value="ECO:0007669"/>
    <property type="project" value="UniProtKB-EC"/>
</dbReference>
<dbReference type="InterPro" id="IPR017441">
    <property type="entry name" value="Protein_kinase_ATP_BS"/>
</dbReference>
<feature type="compositionally biased region" description="Basic residues" evidence="15">
    <location>
        <begin position="1212"/>
        <end position="1223"/>
    </location>
</feature>
<evidence type="ECO:0000313" key="18">
    <source>
        <dbReference type="Proteomes" id="UP000039865"/>
    </source>
</evidence>
<dbReference type="GO" id="GO:0006412">
    <property type="term" value="P:translation"/>
    <property type="evidence" value="ECO:0007669"/>
    <property type="project" value="InterPro"/>
</dbReference>
<reference evidence="17 18" key="1">
    <citation type="submission" date="2014-06" db="EMBL/GenBank/DDBJ databases">
        <authorList>
            <person name="Swart Estienne"/>
        </authorList>
    </citation>
    <scope>NUCLEOTIDE SEQUENCE [LARGE SCALE GENOMIC DNA]</scope>
    <source>
        <strain evidence="17 18">130c</strain>
    </source>
</reference>
<evidence type="ECO:0000256" key="5">
    <source>
        <dbReference type="ARBA" id="ARBA00022679"/>
    </source>
</evidence>
<evidence type="ECO:0000256" key="4">
    <source>
        <dbReference type="ARBA" id="ARBA00022527"/>
    </source>
</evidence>
<dbReference type="GO" id="GO:0005856">
    <property type="term" value="C:cytoskeleton"/>
    <property type="evidence" value="ECO:0007669"/>
    <property type="project" value="TreeGrafter"/>
</dbReference>
<evidence type="ECO:0000256" key="8">
    <source>
        <dbReference type="ARBA" id="ARBA00022840"/>
    </source>
</evidence>
<comment type="catalytic activity">
    <reaction evidence="11">
        <text>L-seryl-[protein] + ATP = O-phospho-L-seryl-[protein] + ADP + H(+)</text>
        <dbReference type="Rhea" id="RHEA:17989"/>
        <dbReference type="Rhea" id="RHEA-COMP:9863"/>
        <dbReference type="Rhea" id="RHEA-COMP:11604"/>
        <dbReference type="ChEBI" id="CHEBI:15378"/>
        <dbReference type="ChEBI" id="CHEBI:29999"/>
        <dbReference type="ChEBI" id="CHEBI:30616"/>
        <dbReference type="ChEBI" id="CHEBI:83421"/>
        <dbReference type="ChEBI" id="CHEBI:456216"/>
        <dbReference type="EC" id="2.7.12.1"/>
    </reaction>
</comment>
<evidence type="ECO:0000256" key="1">
    <source>
        <dbReference type="ARBA" id="ARBA00008867"/>
    </source>
</evidence>
<organism evidence="17 18">
    <name type="scientific">Stylonychia lemnae</name>
    <name type="common">Ciliate</name>
    <dbReference type="NCBI Taxonomy" id="5949"/>
    <lineage>
        <taxon>Eukaryota</taxon>
        <taxon>Sar</taxon>
        <taxon>Alveolata</taxon>
        <taxon>Ciliophora</taxon>
        <taxon>Intramacronucleata</taxon>
        <taxon>Spirotrichea</taxon>
        <taxon>Stichotrichia</taxon>
        <taxon>Sporadotrichida</taxon>
        <taxon>Oxytrichidae</taxon>
        <taxon>Stylonychinae</taxon>
        <taxon>Stylonychia</taxon>
    </lineage>
</organism>
<dbReference type="Pfam" id="PF01159">
    <property type="entry name" value="Ribosomal_L6e"/>
    <property type="match status" value="1"/>
</dbReference>
<dbReference type="GO" id="GO:1990904">
    <property type="term" value="C:ribonucleoprotein complex"/>
    <property type="evidence" value="ECO:0007669"/>
    <property type="project" value="UniProtKB-KW"/>
</dbReference>
<evidence type="ECO:0000256" key="9">
    <source>
        <dbReference type="ARBA" id="ARBA00022980"/>
    </source>
</evidence>
<feature type="region of interest" description="Disordered" evidence="15">
    <location>
        <begin position="60"/>
        <end position="101"/>
    </location>
</feature>
<dbReference type="Gene3D" id="3.30.200.20">
    <property type="entry name" value="Phosphorylase Kinase, domain 1"/>
    <property type="match status" value="1"/>
</dbReference>
<dbReference type="InterPro" id="IPR000719">
    <property type="entry name" value="Prot_kinase_dom"/>
</dbReference>
<dbReference type="SUPFAM" id="SSF50104">
    <property type="entry name" value="Translation proteins SH3-like domain"/>
    <property type="match status" value="1"/>
</dbReference>
<keyword evidence="7 17" id="KW-0418">Kinase</keyword>
<keyword evidence="5" id="KW-0808">Transferase</keyword>
<evidence type="ECO:0000256" key="7">
    <source>
        <dbReference type="ARBA" id="ARBA00022777"/>
    </source>
</evidence>
<evidence type="ECO:0000256" key="14">
    <source>
        <dbReference type="PROSITE-ProRule" id="PRU10141"/>
    </source>
</evidence>
<dbReference type="EC" id="2.7.12.1" evidence="3"/>
<evidence type="ECO:0000256" key="10">
    <source>
        <dbReference type="ARBA" id="ARBA00023274"/>
    </source>
</evidence>
<accession>A0A077ZRH8</accession>
<feature type="region of interest" description="Disordered" evidence="15">
    <location>
        <begin position="1078"/>
        <end position="1111"/>
    </location>
</feature>
<feature type="compositionally biased region" description="Polar residues" evidence="15">
    <location>
        <begin position="62"/>
        <end position="89"/>
    </location>
</feature>
<evidence type="ECO:0000256" key="3">
    <source>
        <dbReference type="ARBA" id="ARBA00013203"/>
    </source>
</evidence>